<protein>
    <submittedName>
        <fullName evidence="2">Uncharacterized protein</fullName>
    </submittedName>
</protein>
<evidence type="ECO:0000256" key="1">
    <source>
        <dbReference type="SAM" id="MobiDB-lite"/>
    </source>
</evidence>
<organism evidence="2 3">
    <name type="scientific">Dovyalis caffra</name>
    <dbReference type="NCBI Taxonomy" id="77055"/>
    <lineage>
        <taxon>Eukaryota</taxon>
        <taxon>Viridiplantae</taxon>
        <taxon>Streptophyta</taxon>
        <taxon>Embryophyta</taxon>
        <taxon>Tracheophyta</taxon>
        <taxon>Spermatophyta</taxon>
        <taxon>Magnoliopsida</taxon>
        <taxon>eudicotyledons</taxon>
        <taxon>Gunneridae</taxon>
        <taxon>Pentapetalae</taxon>
        <taxon>rosids</taxon>
        <taxon>fabids</taxon>
        <taxon>Malpighiales</taxon>
        <taxon>Salicaceae</taxon>
        <taxon>Flacourtieae</taxon>
        <taxon>Dovyalis</taxon>
    </lineage>
</organism>
<keyword evidence="3" id="KW-1185">Reference proteome</keyword>
<comment type="caution">
    <text evidence="2">The sequence shown here is derived from an EMBL/GenBank/DDBJ whole genome shotgun (WGS) entry which is preliminary data.</text>
</comment>
<accession>A0AAV1RTU5</accession>
<evidence type="ECO:0000313" key="3">
    <source>
        <dbReference type="Proteomes" id="UP001314170"/>
    </source>
</evidence>
<evidence type="ECO:0000313" key="2">
    <source>
        <dbReference type="EMBL" id="CAK7338724.1"/>
    </source>
</evidence>
<proteinExistence type="predicted"/>
<gene>
    <name evidence="2" type="ORF">DCAF_LOCUS13772</name>
</gene>
<dbReference type="Proteomes" id="UP001314170">
    <property type="component" value="Unassembled WGS sequence"/>
</dbReference>
<reference evidence="2 3" key="1">
    <citation type="submission" date="2024-01" db="EMBL/GenBank/DDBJ databases">
        <authorList>
            <person name="Waweru B."/>
        </authorList>
    </citation>
    <scope>NUCLEOTIDE SEQUENCE [LARGE SCALE GENOMIC DNA]</scope>
</reference>
<feature type="compositionally biased region" description="Basic and acidic residues" evidence="1">
    <location>
        <begin position="18"/>
        <end position="27"/>
    </location>
</feature>
<feature type="region of interest" description="Disordered" evidence="1">
    <location>
        <begin position="1"/>
        <end position="41"/>
    </location>
</feature>
<dbReference type="EMBL" id="CAWUPB010001156">
    <property type="protein sequence ID" value="CAK7338724.1"/>
    <property type="molecule type" value="Genomic_DNA"/>
</dbReference>
<name>A0AAV1RTU5_9ROSI</name>
<dbReference type="AlphaFoldDB" id="A0AAV1RTU5"/>
<sequence>MSKWRLGGPNRAKQYGNDLDRRIKSNADGDNLDFAGPIYPPQTRHTWEMRSKIPRNKVNSTGHRGQKKLENEISVLEEIIVSKLQAK</sequence>